<keyword evidence="4" id="KW-1185">Reference proteome</keyword>
<dbReference type="InterPro" id="IPR016186">
    <property type="entry name" value="C-type_lectin-like/link_sf"/>
</dbReference>
<dbReference type="InterPro" id="IPR018378">
    <property type="entry name" value="C-type_lectin_CS"/>
</dbReference>
<dbReference type="PROSITE" id="PS00615">
    <property type="entry name" value="C_TYPE_LECTIN_1"/>
    <property type="match status" value="1"/>
</dbReference>
<sequence>MQGIYLSKSDRPYKSWLDGSPVHYAAWASNEPNFANAEENCVAIHKNSGLWNDINCYYPNAFICERHNTSINSTFAPTEPSPPGGCLEDWLLFKNKCYKFFGSRYEDRVNWFVAQKTCMNFGGNLASIPNEQVQAFLTCNLKDASSDSWIGLSNRNKGRISLWKDGSDVSYTNWDAEDRMHSAFGFQYPVCKQT</sequence>
<dbReference type="InterPro" id="IPR050111">
    <property type="entry name" value="C-type_lectin/snaclec_domain"/>
</dbReference>
<proteinExistence type="predicted"/>
<evidence type="ECO:0000313" key="4">
    <source>
        <dbReference type="Proteomes" id="UP000050525"/>
    </source>
</evidence>
<name>A0A151NKU8_ALLMI</name>
<dbReference type="STRING" id="8496.A0A151NKU8"/>
<dbReference type="SUPFAM" id="SSF56436">
    <property type="entry name" value="C-type lectin-like"/>
    <property type="match status" value="2"/>
</dbReference>
<accession>A0A151NKU8</accession>
<dbReference type="EMBL" id="AKHW03002832">
    <property type="protein sequence ID" value="KYO37115.1"/>
    <property type="molecule type" value="Genomic_DNA"/>
</dbReference>
<keyword evidence="1" id="KW-1015">Disulfide bond</keyword>
<dbReference type="AlphaFoldDB" id="A0A151NKU8"/>
<dbReference type="Gene3D" id="3.10.100.10">
    <property type="entry name" value="Mannose-Binding Protein A, subunit A"/>
    <property type="match status" value="2"/>
</dbReference>
<dbReference type="Pfam" id="PF00059">
    <property type="entry name" value="Lectin_C"/>
    <property type="match status" value="2"/>
</dbReference>
<evidence type="ECO:0000259" key="2">
    <source>
        <dbReference type="PROSITE" id="PS50041"/>
    </source>
</evidence>
<dbReference type="SMART" id="SM00034">
    <property type="entry name" value="CLECT"/>
    <property type="match status" value="1"/>
</dbReference>
<organism evidence="3 4">
    <name type="scientific">Alligator mississippiensis</name>
    <name type="common">American alligator</name>
    <dbReference type="NCBI Taxonomy" id="8496"/>
    <lineage>
        <taxon>Eukaryota</taxon>
        <taxon>Metazoa</taxon>
        <taxon>Chordata</taxon>
        <taxon>Craniata</taxon>
        <taxon>Vertebrata</taxon>
        <taxon>Euteleostomi</taxon>
        <taxon>Archelosauria</taxon>
        <taxon>Archosauria</taxon>
        <taxon>Crocodylia</taxon>
        <taxon>Alligatoridae</taxon>
        <taxon>Alligatorinae</taxon>
        <taxon>Alligator</taxon>
    </lineage>
</organism>
<dbReference type="PROSITE" id="PS50041">
    <property type="entry name" value="C_TYPE_LECTIN_2"/>
    <property type="match status" value="2"/>
</dbReference>
<feature type="domain" description="C-type lectin" evidence="2">
    <location>
        <begin position="16"/>
        <end position="65"/>
    </location>
</feature>
<evidence type="ECO:0000313" key="3">
    <source>
        <dbReference type="EMBL" id="KYO37115.1"/>
    </source>
</evidence>
<reference evidence="3 4" key="1">
    <citation type="journal article" date="2012" name="Genome Biol.">
        <title>Sequencing three crocodilian genomes to illuminate the evolution of archosaurs and amniotes.</title>
        <authorList>
            <person name="St John J.A."/>
            <person name="Braun E.L."/>
            <person name="Isberg S.R."/>
            <person name="Miles L.G."/>
            <person name="Chong A.Y."/>
            <person name="Gongora J."/>
            <person name="Dalzell P."/>
            <person name="Moran C."/>
            <person name="Bed'hom B."/>
            <person name="Abzhanov A."/>
            <person name="Burgess S.C."/>
            <person name="Cooksey A.M."/>
            <person name="Castoe T.A."/>
            <person name="Crawford N.G."/>
            <person name="Densmore L.D."/>
            <person name="Drew J.C."/>
            <person name="Edwards S.V."/>
            <person name="Faircloth B.C."/>
            <person name="Fujita M.K."/>
            <person name="Greenwold M.J."/>
            <person name="Hoffmann F.G."/>
            <person name="Howard J.M."/>
            <person name="Iguchi T."/>
            <person name="Janes D.E."/>
            <person name="Khan S.Y."/>
            <person name="Kohno S."/>
            <person name="de Koning A.J."/>
            <person name="Lance S.L."/>
            <person name="McCarthy F.M."/>
            <person name="McCormack J.E."/>
            <person name="Merchant M.E."/>
            <person name="Peterson D.G."/>
            <person name="Pollock D.D."/>
            <person name="Pourmand N."/>
            <person name="Raney B.J."/>
            <person name="Roessler K.A."/>
            <person name="Sanford J.R."/>
            <person name="Sawyer R.H."/>
            <person name="Schmidt C.J."/>
            <person name="Triplett E.W."/>
            <person name="Tuberville T.D."/>
            <person name="Venegas-Anaya M."/>
            <person name="Howard J.T."/>
            <person name="Jarvis E.D."/>
            <person name="Guillette L.J.Jr."/>
            <person name="Glenn T.C."/>
            <person name="Green R.E."/>
            <person name="Ray D.A."/>
        </authorList>
    </citation>
    <scope>NUCLEOTIDE SEQUENCE [LARGE SCALE GENOMIC DNA]</scope>
    <source>
        <strain evidence="3">KSC_2009_1</strain>
    </source>
</reference>
<gene>
    <name evidence="3" type="ORF">Y1Q_0018478</name>
</gene>
<feature type="domain" description="C-type lectin" evidence="2">
    <location>
        <begin position="93"/>
        <end position="194"/>
    </location>
</feature>
<dbReference type="InterPro" id="IPR001304">
    <property type="entry name" value="C-type_lectin-like"/>
</dbReference>
<dbReference type="InterPro" id="IPR016187">
    <property type="entry name" value="CTDL_fold"/>
</dbReference>
<evidence type="ECO:0000256" key="1">
    <source>
        <dbReference type="ARBA" id="ARBA00023157"/>
    </source>
</evidence>
<dbReference type="Proteomes" id="UP000050525">
    <property type="component" value="Unassembled WGS sequence"/>
</dbReference>
<dbReference type="PANTHER" id="PTHR22803">
    <property type="entry name" value="MANNOSE, PHOSPHOLIPASE, LECTIN RECEPTOR RELATED"/>
    <property type="match status" value="1"/>
</dbReference>
<protein>
    <submittedName>
        <fullName evidence="3">Macrophage mannose receptor 1-like</fullName>
    </submittedName>
</protein>
<comment type="caution">
    <text evidence="3">The sequence shown here is derived from an EMBL/GenBank/DDBJ whole genome shotgun (WGS) entry which is preliminary data.</text>
</comment>
<dbReference type="CDD" id="cd00037">
    <property type="entry name" value="CLECT"/>
    <property type="match status" value="1"/>
</dbReference>